<evidence type="ECO:0000256" key="1">
    <source>
        <dbReference type="SAM" id="Coils"/>
    </source>
</evidence>
<dbReference type="InterPro" id="IPR032675">
    <property type="entry name" value="LRR_dom_sf"/>
</dbReference>
<evidence type="ECO:0000313" key="2">
    <source>
        <dbReference type="EMBL" id="KAK7444793.1"/>
    </source>
</evidence>
<evidence type="ECO:0000313" key="3">
    <source>
        <dbReference type="Proteomes" id="UP001498398"/>
    </source>
</evidence>
<organism evidence="2 3">
    <name type="scientific">Marasmiellus scandens</name>
    <dbReference type="NCBI Taxonomy" id="2682957"/>
    <lineage>
        <taxon>Eukaryota</taxon>
        <taxon>Fungi</taxon>
        <taxon>Dikarya</taxon>
        <taxon>Basidiomycota</taxon>
        <taxon>Agaricomycotina</taxon>
        <taxon>Agaricomycetes</taxon>
        <taxon>Agaricomycetidae</taxon>
        <taxon>Agaricales</taxon>
        <taxon>Marasmiineae</taxon>
        <taxon>Omphalotaceae</taxon>
        <taxon>Marasmiellus</taxon>
    </lineage>
</organism>
<sequence>MVAHLLGPYCNCTIVLTLTWQEDNIIVLCNSCQVSPPIKFYGSSSSSDFKLLRETNAYSTPQSLELVSRDINWLAVEAQRLKDVVRELEQQHENANRYRDLIVSSFAPINRAPTEVLAEIFCLYCEDELIPDRLPLGYAHPAYLLSAVCFRWRNIVENSPKIWSHISASDQLFTSSLLTHCLTLSRQAPLHIDISFHPNYTLLEQLFQQSNRWQSLRMELPSRIASTFTKFLADSSKSQRELFPILRRINVFCPDLYIQTDLGENPLPTSLPQLREFSFSCQRASRPSDSSPTLFVDRKITCLEVCDQLHDEDLVFLNSLTSLKRLYLRQYLGSSPTDEKIYRSSSLYHLVIRVHIHLLASVNLTLFSRLTLPGLTSLEISQFGVCREETVWNSSSFISMIQRSSCTLQSLYLEEVQIGFEDLKTLLRAVPTLENFTLIENSQDKAKSTTLGFKLAVLLVWRAFSPLLPRLKDLELRVYSVLDDVLLDVIRDLIISRTSPNAAEAPLRENLTYFRYHPLCGAVKTFDEDPDLVMRNVEKQVKANIPSGVSFCLVLPPEEISESESGDHDADDVISDDSSVVVTDDSDYDQNYWEDDEEEEGETDILHFDPGVSSGGEILFEQYYMALQQ</sequence>
<dbReference type="Gene3D" id="3.80.10.10">
    <property type="entry name" value="Ribonuclease Inhibitor"/>
    <property type="match status" value="1"/>
</dbReference>
<dbReference type="EMBL" id="JBANRG010000049">
    <property type="protein sequence ID" value="KAK7444793.1"/>
    <property type="molecule type" value="Genomic_DNA"/>
</dbReference>
<keyword evidence="1" id="KW-0175">Coiled coil</keyword>
<evidence type="ECO:0008006" key="4">
    <source>
        <dbReference type="Google" id="ProtNLM"/>
    </source>
</evidence>
<gene>
    <name evidence="2" type="ORF">VKT23_015110</name>
</gene>
<comment type="caution">
    <text evidence="2">The sequence shown here is derived from an EMBL/GenBank/DDBJ whole genome shotgun (WGS) entry which is preliminary data.</text>
</comment>
<proteinExistence type="predicted"/>
<keyword evidence="3" id="KW-1185">Reference proteome</keyword>
<reference evidence="2 3" key="1">
    <citation type="submission" date="2024-01" db="EMBL/GenBank/DDBJ databases">
        <title>A draft genome for the cacao thread blight pathogen Marasmiellus scandens.</title>
        <authorList>
            <person name="Baruah I.K."/>
            <person name="Leung J."/>
            <person name="Bukari Y."/>
            <person name="Amoako-Attah I."/>
            <person name="Meinhardt L.W."/>
            <person name="Bailey B.A."/>
            <person name="Cohen S.P."/>
        </authorList>
    </citation>
    <scope>NUCLEOTIDE SEQUENCE [LARGE SCALE GENOMIC DNA]</scope>
    <source>
        <strain evidence="2 3">GH-19</strain>
    </source>
</reference>
<protein>
    <recommendedName>
        <fullName evidence="4">F-box domain-containing protein</fullName>
    </recommendedName>
</protein>
<accession>A0ABR1IYK3</accession>
<feature type="coiled-coil region" evidence="1">
    <location>
        <begin position="71"/>
        <end position="101"/>
    </location>
</feature>
<dbReference type="Proteomes" id="UP001498398">
    <property type="component" value="Unassembled WGS sequence"/>
</dbReference>
<name>A0ABR1IYK3_9AGAR</name>